<evidence type="ECO:0000313" key="4">
    <source>
        <dbReference type="Proteomes" id="UP000789572"/>
    </source>
</evidence>
<protein>
    <submittedName>
        <fullName evidence="3">10662_t:CDS:1</fullName>
    </submittedName>
</protein>
<gene>
    <name evidence="3" type="ORF">POCULU_LOCUS6516</name>
</gene>
<reference evidence="3" key="1">
    <citation type="submission" date="2021-06" db="EMBL/GenBank/DDBJ databases">
        <authorList>
            <person name="Kallberg Y."/>
            <person name="Tangrot J."/>
            <person name="Rosling A."/>
        </authorList>
    </citation>
    <scope>NUCLEOTIDE SEQUENCE</scope>
    <source>
        <strain evidence="3">IA702</strain>
    </source>
</reference>
<sequence length="204" mass="21247">MRSQTNTVVLLIAVVLAAFVTADIIVINTPPALIQNQVFQITWDYNGPVDGQGQLLITDYATQTPNIISSTIPLQQKSFAWTVNVNPGSYYFTLTDSTSMKMSGPFSVIASGSTTTSAVNTATTSIITTTTATASSSTTTASSSTTTASSSTTIDSISTKPTSTSAPAENTPAGHPSNDGSKPSSSILFIVLLPLVLEIFVQII</sequence>
<keyword evidence="2" id="KW-0732">Signal</keyword>
<feature type="region of interest" description="Disordered" evidence="1">
    <location>
        <begin position="137"/>
        <end position="181"/>
    </location>
</feature>
<organism evidence="3 4">
    <name type="scientific">Paraglomus occultum</name>
    <dbReference type="NCBI Taxonomy" id="144539"/>
    <lineage>
        <taxon>Eukaryota</taxon>
        <taxon>Fungi</taxon>
        <taxon>Fungi incertae sedis</taxon>
        <taxon>Mucoromycota</taxon>
        <taxon>Glomeromycotina</taxon>
        <taxon>Glomeromycetes</taxon>
        <taxon>Paraglomerales</taxon>
        <taxon>Paraglomeraceae</taxon>
        <taxon>Paraglomus</taxon>
    </lineage>
</organism>
<accession>A0A9N9BXD3</accession>
<evidence type="ECO:0000256" key="1">
    <source>
        <dbReference type="SAM" id="MobiDB-lite"/>
    </source>
</evidence>
<dbReference type="Proteomes" id="UP000789572">
    <property type="component" value="Unassembled WGS sequence"/>
</dbReference>
<feature type="signal peptide" evidence="2">
    <location>
        <begin position="1"/>
        <end position="22"/>
    </location>
</feature>
<evidence type="ECO:0000313" key="3">
    <source>
        <dbReference type="EMBL" id="CAG8581580.1"/>
    </source>
</evidence>
<comment type="caution">
    <text evidence="3">The sequence shown here is derived from an EMBL/GenBank/DDBJ whole genome shotgun (WGS) entry which is preliminary data.</text>
</comment>
<evidence type="ECO:0000256" key="2">
    <source>
        <dbReference type="SAM" id="SignalP"/>
    </source>
</evidence>
<feature type="compositionally biased region" description="Low complexity" evidence="1">
    <location>
        <begin position="137"/>
        <end position="165"/>
    </location>
</feature>
<dbReference type="EMBL" id="CAJVPJ010001218">
    <property type="protein sequence ID" value="CAG8581580.1"/>
    <property type="molecule type" value="Genomic_DNA"/>
</dbReference>
<dbReference type="OrthoDB" id="2493060at2759"/>
<name>A0A9N9BXD3_9GLOM</name>
<proteinExistence type="predicted"/>
<keyword evidence="4" id="KW-1185">Reference proteome</keyword>
<feature type="chain" id="PRO_5040331197" evidence="2">
    <location>
        <begin position="23"/>
        <end position="204"/>
    </location>
</feature>
<dbReference type="AlphaFoldDB" id="A0A9N9BXD3"/>